<organism evidence="3">
    <name type="scientific">Amphimedon queenslandica</name>
    <name type="common">Sponge</name>
    <dbReference type="NCBI Taxonomy" id="400682"/>
    <lineage>
        <taxon>Eukaryota</taxon>
        <taxon>Metazoa</taxon>
        <taxon>Porifera</taxon>
        <taxon>Demospongiae</taxon>
        <taxon>Heteroscleromorpha</taxon>
        <taxon>Haplosclerida</taxon>
        <taxon>Niphatidae</taxon>
        <taxon>Amphimedon</taxon>
    </lineage>
</organism>
<dbReference type="InterPro" id="IPR016208">
    <property type="entry name" value="Ald_Oxase/xanthine_DH-like"/>
</dbReference>
<dbReference type="InterPro" id="IPR037165">
    <property type="entry name" value="AldOxase/xan_DH_Mopterin-bd_sf"/>
</dbReference>
<evidence type="ECO:0000259" key="2">
    <source>
        <dbReference type="Pfam" id="PF20256"/>
    </source>
</evidence>
<dbReference type="Gene3D" id="3.30.43.10">
    <property type="entry name" value="Uridine Diphospho-n-acetylenolpyruvylglucosamine Reductase, domain 2"/>
    <property type="match status" value="1"/>
</dbReference>
<dbReference type="SUPFAM" id="SSF56003">
    <property type="entry name" value="Molybdenum cofactor-binding domain"/>
    <property type="match status" value="1"/>
</dbReference>
<dbReference type="EnsemblMetazoa" id="Aqu2.1.36752_001">
    <property type="protein sequence ID" value="Aqu2.1.36752_001"/>
    <property type="gene ID" value="Aqu2.1.36752"/>
</dbReference>
<evidence type="ECO:0000259" key="1">
    <source>
        <dbReference type="Pfam" id="PF00941"/>
    </source>
</evidence>
<dbReference type="PANTHER" id="PTHR45444">
    <property type="entry name" value="XANTHINE DEHYDROGENASE"/>
    <property type="match status" value="1"/>
</dbReference>
<dbReference type="SUPFAM" id="SSF47741">
    <property type="entry name" value="CO dehydrogenase ISP C-domain like"/>
    <property type="match status" value="1"/>
</dbReference>
<dbReference type="Pfam" id="PF20256">
    <property type="entry name" value="MoCoBD_2"/>
    <property type="match status" value="1"/>
</dbReference>
<dbReference type="GO" id="GO:0016491">
    <property type="term" value="F:oxidoreductase activity"/>
    <property type="evidence" value="ECO:0007669"/>
    <property type="project" value="InterPro"/>
</dbReference>
<accession>A0A1X7VB45</accession>
<name>A0A1X7VB45_AMPQE</name>
<evidence type="ECO:0000313" key="3">
    <source>
        <dbReference type="EnsemblMetazoa" id="Aqu2.1.36752_001"/>
    </source>
</evidence>
<dbReference type="InterPro" id="IPR036318">
    <property type="entry name" value="FAD-bd_PCMH-like_sf"/>
</dbReference>
<proteinExistence type="predicted"/>
<dbReference type="InParanoid" id="A0A1X7VB45"/>
<dbReference type="Gene3D" id="3.30.365.10">
    <property type="entry name" value="Aldehyde oxidase/xanthine dehydrogenase, molybdopterin binding domain"/>
    <property type="match status" value="2"/>
</dbReference>
<dbReference type="InterPro" id="IPR002346">
    <property type="entry name" value="Mopterin_DH_FAD-bd"/>
</dbReference>
<protein>
    <recommendedName>
        <fullName evidence="4">FAD-binding PCMH-type domain-containing protein</fullName>
    </recommendedName>
</protein>
<dbReference type="GO" id="GO:0005506">
    <property type="term" value="F:iron ion binding"/>
    <property type="evidence" value="ECO:0007669"/>
    <property type="project" value="InterPro"/>
</dbReference>
<dbReference type="Pfam" id="PF00941">
    <property type="entry name" value="FAD_binding_5"/>
    <property type="match status" value="1"/>
</dbReference>
<dbReference type="PANTHER" id="PTHR45444:SF3">
    <property type="entry name" value="XANTHINE DEHYDROGENASE"/>
    <property type="match status" value="1"/>
</dbReference>
<evidence type="ECO:0008006" key="4">
    <source>
        <dbReference type="Google" id="ProtNLM"/>
    </source>
</evidence>
<dbReference type="InterPro" id="IPR036884">
    <property type="entry name" value="2Fe-2S-bd_dom_sf"/>
</dbReference>
<dbReference type="GO" id="GO:0050660">
    <property type="term" value="F:flavin adenine dinucleotide binding"/>
    <property type="evidence" value="ECO:0007669"/>
    <property type="project" value="InterPro"/>
</dbReference>
<feature type="domain" description="Molybdopterin dehydrogenase FAD-binding" evidence="1">
    <location>
        <begin position="89"/>
        <end position="169"/>
    </location>
</feature>
<dbReference type="AlphaFoldDB" id="A0A1X7VB45"/>
<dbReference type="eggNOG" id="KOG0430">
    <property type="taxonomic scope" value="Eukaryota"/>
</dbReference>
<dbReference type="Gene3D" id="1.10.150.120">
    <property type="entry name" value="[2Fe-2S]-binding domain"/>
    <property type="match status" value="1"/>
</dbReference>
<feature type="domain" description="Aldehyde oxidase/xanthine dehydrogenase second molybdopterin binding" evidence="2">
    <location>
        <begin position="190"/>
        <end position="222"/>
    </location>
</feature>
<dbReference type="SUPFAM" id="SSF56176">
    <property type="entry name" value="FAD-binding/transporter-associated domain-like"/>
    <property type="match status" value="1"/>
</dbReference>
<reference evidence="3" key="1">
    <citation type="submission" date="2017-05" db="UniProtKB">
        <authorList>
            <consortium name="EnsemblMetazoa"/>
        </authorList>
    </citation>
    <scope>IDENTIFICATION</scope>
</reference>
<dbReference type="InterPro" id="IPR016167">
    <property type="entry name" value="FAD-bd_PCMH_sub1"/>
</dbReference>
<dbReference type="STRING" id="400682.A0A1X7VB45"/>
<dbReference type="InterPro" id="IPR046867">
    <property type="entry name" value="AldOxase/xan_DH_MoCoBD2"/>
</dbReference>
<dbReference type="OrthoDB" id="8300278at2759"/>
<sequence>MLTVKIAKVELLQNKVLYGNLCKCTGYRPILDGFRSFCKDCSCSEKQEELKNYGNKRFIIEPSQEVIFPPELKLQHSAMTSLLIQGSRTKWYRPITLNELLTIREQFPANSDNMIVAGNVGIDCDKLAKPSILIAVSCVNELQVLEINEKGLLVGAAVTIGRLEEKLMKIMESLPGGNIVNGTPDSDLIPVLQTDILIDVGDSLNPAIDIGQIEDAFIQGLAIGEPPLFLASSVFFAIRDTVKSAREEKGVAGYFEFLVQPQLRE</sequence>